<dbReference type="GO" id="GO:0046373">
    <property type="term" value="P:L-arabinose metabolic process"/>
    <property type="evidence" value="ECO:0007669"/>
    <property type="project" value="InterPro"/>
</dbReference>
<name>A0AA49JBW8_9BACT</name>
<dbReference type="EC" id="3.2.1.55" evidence="4"/>
<reference evidence="10" key="2">
    <citation type="journal article" date="2024" name="Antonie Van Leeuwenhoek">
        <title>Roseihalotalea indica gen. nov., sp. nov., a halophilic Bacteroidetes from mesopelagic Southwest Indian Ocean with higher carbohydrate metabolic potential.</title>
        <authorList>
            <person name="Chen B."/>
            <person name="Zhang M."/>
            <person name="Lin D."/>
            <person name="Ye J."/>
            <person name="Tang K."/>
        </authorList>
    </citation>
    <scope>NUCLEOTIDE SEQUENCE</scope>
    <source>
        <strain evidence="10">TK19036</strain>
    </source>
</reference>
<gene>
    <name evidence="10" type="ORF">K4G66_17060</name>
</gene>
<keyword evidence="6" id="KW-0119">Carbohydrate metabolism</keyword>
<evidence type="ECO:0000256" key="5">
    <source>
        <dbReference type="ARBA" id="ARBA00022801"/>
    </source>
</evidence>
<comment type="catalytic activity">
    <reaction evidence="1">
        <text>Hydrolysis of terminal non-reducing alpha-L-arabinofuranoside residues in alpha-L-arabinosides.</text>
        <dbReference type="EC" id="3.2.1.55"/>
    </reaction>
</comment>
<evidence type="ECO:0000256" key="1">
    <source>
        <dbReference type="ARBA" id="ARBA00001462"/>
    </source>
</evidence>
<feature type="chain" id="PRO_5041275860" description="non-reducing end alpha-L-arabinofuranosidase" evidence="8">
    <location>
        <begin position="21"/>
        <end position="514"/>
    </location>
</feature>
<dbReference type="Gene3D" id="3.20.20.80">
    <property type="entry name" value="Glycosidases"/>
    <property type="match status" value="1"/>
</dbReference>
<dbReference type="InterPro" id="IPR055235">
    <property type="entry name" value="ASD1_cat"/>
</dbReference>
<evidence type="ECO:0000256" key="4">
    <source>
        <dbReference type="ARBA" id="ARBA00012670"/>
    </source>
</evidence>
<dbReference type="EMBL" id="CP120682">
    <property type="protein sequence ID" value="WKN34091.1"/>
    <property type="molecule type" value="Genomic_DNA"/>
</dbReference>
<dbReference type="Gene3D" id="2.60.40.1180">
    <property type="entry name" value="Golgi alpha-mannosidase II"/>
    <property type="match status" value="1"/>
</dbReference>
<evidence type="ECO:0000259" key="9">
    <source>
        <dbReference type="SMART" id="SM00813"/>
    </source>
</evidence>
<dbReference type="PANTHER" id="PTHR43576">
    <property type="entry name" value="ALPHA-L-ARABINOFURANOSIDASE C-RELATED"/>
    <property type="match status" value="1"/>
</dbReference>
<evidence type="ECO:0000256" key="7">
    <source>
        <dbReference type="ARBA" id="ARBA00023295"/>
    </source>
</evidence>
<proteinExistence type="inferred from homology"/>
<dbReference type="Pfam" id="PF22848">
    <property type="entry name" value="ASD1_dom"/>
    <property type="match status" value="1"/>
</dbReference>
<dbReference type="SUPFAM" id="SSF51011">
    <property type="entry name" value="Glycosyl hydrolase domain"/>
    <property type="match status" value="1"/>
</dbReference>
<dbReference type="InterPro" id="IPR010720">
    <property type="entry name" value="Alpha-L-AF_C"/>
</dbReference>
<dbReference type="GO" id="GO:0000272">
    <property type="term" value="P:polysaccharide catabolic process"/>
    <property type="evidence" value="ECO:0007669"/>
    <property type="project" value="TreeGrafter"/>
</dbReference>
<sequence>MTQRITLTFIALLIGLPLLAQDKASVTIHADQGEITIDKDIYGHFAEHLGRCIYGGFYVGDTADIPNTDGVRNDVINALNELKVPVLRWPGGCFADTYHWMDGIGPKDERPTIVNTWWGGVTEDNSFGTHDFLNMCEMLNAEPYLSGNVGSGEVQELSDWVQYTNHDGTSPMADLRRENGREEPWGVKFWGIGNEAWGCGGNMRAEYYADVYRKYATFVSDWENTGGIYRIASGASDNDYHWTEVLMKDVPHNLIEGVALHHYSVIDWSNKGPDVDFTEEHYFKIMKQALLMEELVTKHSEIMDKYDPENEIALIVDEWGGWYNVQEGTNPGFLYQQNTMRDAMIAGATLNIFHNHARRVKMANLAQAINVLQAVILTDEEKMLLTPTYHVMKMYNVHQDATLLPIDLTNVNYEWNGEELPAVSASASQDSSGVIHISLVNIHATEAQEIDLTLDGTEKSQISGTILASDNLQDHNTFENPEAIVPAEFEDFEKDGSNMTVTLPPFSVVVLEVQ</sequence>
<evidence type="ECO:0000256" key="6">
    <source>
        <dbReference type="ARBA" id="ARBA00023277"/>
    </source>
</evidence>
<organism evidence="10">
    <name type="scientific">Roseihalotalea indica</name>
    <dbReference type="NCBI Taxonomy" id="2867963"/>
    <lineage>
        <taxon>Bacteria</taxon>
        <taxon>Pseudomonadati</taxon>
        <taxon>Bacteroidota</taxon>
        <taxon>Cytophagia</taxon>
        <taxon>Cytophagales</taxon>
        <taxon>Catalimonadaceae</taxon>
        <taxon>Roseihalotalea</taxon>
    </lineage>
</organism>
<dbReference type="PANTHER" id="PTHR43576:SF2">
    <property type="entry name" value="INTRACELLULAR EXO-ALPHA-L-ARABINOFURANOSIDASE 2"/>
    <property type="match status" value="1"/>
</dbReference>
<protein>
    <recommendedName>
        <fullName evidence="4">non-reducing end alpha-L-arabinofuranosidase</fullName>
        <ecNumber evidence="4">3.2.1.55</ecNumber>
    </recommendedName>
</protein>
<reference evidence="10" key="1">
    <citation type="journal article" date="2023" name="Comput. Struct. Biotechnol. J.">
        <title>Discovery of a novel marine Bacteroidetes with a rich repertoire of carbohydrate-active enzymes.</title>
        <authorList>
            <person name="Chen B."/>
            <person name="Liu G."/>
            <person name="Chen Q."/>
            <person name="Wang H."/>
            <person name="Liu L."/>
            <person name="Tang K."/>
        </authorList>
    </citation>
    <scope>NUCLEOTIDE SEQUENCE</scope>
    <source>
        <strain evidence="10">TK19036</strain>
    </source>
</reference>
<keyword evidence="7" id="KW-0326">Glycosidase</keyword>
<dbReference type="InterPro" id="IPR017853">
    <property type="entry name" value="GH"/>
</dbReference>
<evidence type="ECO:0000313" key="10">
    <source>
        <dbReference type="EMBL" id="WKN34091.1"/>
    </source>
</evidence>
<dbReference type="SMART" id="SM00813">
    <property type="entry name" value="Alpha-L-AF_C"/>
    <property type="match status" value="1"/>
</dbReference>
<keyword evidence="8" id="KW-0732">Signal</keyword>
<keyword evidence="5" id="KW-0378">Hydrolase</keyword>
<evidence type="ECO:0000256" key="3">
    <source>
        <dbReference type="ARBA" id="ARBA00011165"/>
    </source>
</evidence>
<dbReference type="SUPFAM" id="SSF51445">
    <property type="entry name" value="(Trans)glycosidases"/>
    <property type="match status" value="1"/>
</dbReference>
<comment type="similarity">
    <text evidence="2">Belongs to the glycosyl hydrolase 51 family.</text>
</comment>
<accession>A0AA49JBW8</accession>
<evidence type="ECO:0000256" key="2">
    <source>
        <dbReference type="ARBA" id="ARBA00007186"/>
    </source>
</evidence>
<evidence type="ECO:0000256" key="8">
    <source>
        <dbReference type="SAM" id="SignalP"/>
    </source>
</evidence>
<comment type="subunit">
    <text evidence="3">Homohexamer; trimer of dimers.</text>
</comment>
<dbReference type="AlphaFoldDB" id="A0AA49JBW8"/>
<feature type="signal peptide" evidence="8">
    <location>
        <begin position="1"/>
        <end position="20"/>
    </location>
</feature>
<feature type="domain" description="Alpha-L-arabinofuranosidase C-terminal" evidence="9">
    <location>
        <begin position="317"/>
        <end position="507"/>
    </location>
</feature>
<dbReference type="Pfam" id="PF06964">
    <property type="entry name" value="Alpha-L-AF_C"/>
    <property type="match status" value="1"/>
</dbReference>
<dbReference type="GO" id="GO:0046556">
    <property type="term" value="F:alpha-L-arabinofuranosidase activity"/>
    <property type="evidence" value="ECO:0007669"/>
    <property type="project" value="UniProtKB-EC"/>
</dbReference>
<dbReference type="InterPro" id="IPR013780">
    <property type="entry name" value="Glyco_hydro_b"/>
</dbReference>